<sequence length="362" mass="39835">MAETLTAQCLCKAHTFTTPLPPSPLQATACHCTTCRNISGALYHTSTPWPGPITTITSSSLSTYNISNKTTILFCNKCSSLIAYHIHAPSSPPTLLISTGILNNVPHLEITNHTHIADTLDGGATPWLFNIHTPTLWNGAPHASEQLSSPPKRIPTETSTAETPFHCHCKGVNLILKNGQYTSPIPWFVEPTTHKLLAGFDACNSCRRSFSSADVTNWTFSLLKHISYADGTPFPDNSIALKKAVTEKTDPRLGTLAFYESSDDVQRYFCSRCSACVFYAVDDRPEMVDVAIGLLDSPCGARADSLLEWSFGTMIWSDDCKGGWREEFIEAYKRNTEAYRIENGIPKAWVRVAKEKKDAEGV</sequence>
<dbReference type="Gene3D" id="3.90.1590.10">
    <property type="entry name" value="glutathione-dependent formaldehyde- activating enzyme (gfa)"/>
    <property type="match status" value="2"/>
</dbReference>
<dbReference type="InterPro" id="IPR011057">
    <property type="entry name" value="Mss4-like_sf"/>
</dbReference>
<keyword evidence="4" id="KW-0456">Lyase</keyword>
<proteinExistence type="inferred from homology"/>
<evidence type="ECO:0000256" key="4">
    <source>
        <dbReference type="ARBA" id="ARBA00023239"/>
    </source>
</evidence>
<evidence type="ECO:0000313" key="7">
    <source>
        <dbReference type="Proteomes" id="UP000078397"/>
    </source>
</evidence>
<dbReference type="GO" id="GO:0046872">
    <property type="term" value="F:metal ion binding"/>
    <property type="evidence" value="ECO:0007669"/>
    <property type="project" value="UniProtKB-KW"/>
</dbReference>
<evidence type="ECO:0000256" key="1">
    <source>
        <dbReference type="ARBA" id="ARBA00005495"/>
    </source>
</evidence>
<evidence type="ECO:0000256" key="2">
    <source>
        <dbReference type="ARBA" id="ARBA00022723"/>
    </source>
</evidence>
<dbReference type="Proteomes" id="UP000078397">
    <property type="component" value="Unassembled WGS sequence"/>
</dbReference>
<evidence type="ECO:0000256" key="3">
    <source>
        <dbReference type="ARBA" id="ARBA00022833"/>
    </source>
</evidence>
<keyword evidence="7" id="KW-1185">Reference proteome</keyword>
<reference evidence="6 7" key="1">
    <citation type="journal article" date="2016" name="PLoS Pathog.">
        <title>Biosynthesis of antibiotic leucinostatins in bio-control fungus Purpureocillium lilacinum and their inhibition on phytophthora revealed by genome mining.</title>
        <authorList>
            <person name="Wang G."/>
            <person name="Liu Z."/>
            <person name="Lin R."/>
            <person name="Li E."/>
            <person name="Mao Z."/>
            <person name="Ling J."/>
            <person name="Yang Y."/>
            <person name="Yin W.B."/>
            <person name="Xie B."/>
        </authorList>
    </citation>
    <scope>NUCLEOTIDE SEQUENCE [LARGE SCALE GENOMIC DNA]</scope>
    <source>
        <strain evidence="6">170</strain>
    </source>
</reference>
<keyword evidence="2" id="KW-0479">Metal-binding</keyword>
<comment type="similarity">
    <text evidence="1">Belongs to the Gfa family.</text>
</comment>
<dbReference type="PANTHER" id="PTHR33337">
    <property type="entry name" value="GFA DOMAIN-CONTAINING PROTEIN"/>
    <property type="match status" value="1"/>
</dbReference>
<protein>
    <recommendedName>
        <fullName evidence="5">CENP-V/GFA domain-containing protein</fullName>
    </recommendedName>
</protein>
<dbReference type="KEGG" id="pchm:VFPPC_09199"/>
<evidence type="ECO:0000313" key="6">
    <source>
        <dbReference type="EMBL" id="OAQ63343.1"/>
    </source>
</evidence>
<dbReference type="EMBL" id="LSBJ02000006">
    <property type="protein sequence ID" value="OAQ63343.1"/>
    <property type="molecule type" value="Genomic_DNA"/>
</dbReference>
<dbReference type="GO" id="GO:0016846">
    <property type="term" value="F:carbon-sulfur lyase activity"/>
    <property type="evidence" value="ECO:0007669"/>
    <property type="project" value="InterPro"/>
</dbReference>
<name>A0A179FE38_METCM</name>
<dbReference type="SUPFAM" id="SSF51316">
    <property type="entry name" value="Mss4-like"/>
    <property type="match status" value="2"/>
</dbReference>
<dbReference type="AlphaFoldDB" id="A0A179FE38"/>
<dbReference type="PANTHER" id="PTHR33337:SF31">
    <property type="entry name" value="DUF636 DOMAIN PROTEIN (AFU_ORTHOLOGUE AFUA_2G12650)"/>
    <property type="match status" value="1"/>
</dbReference>
<keyword evidence="3" id="KW-0862">Zinc</keyword>
<organism evidence="6 7">
    <name type="scientific">Pochonia chlamydosporia 170</name>
    <dbReference type="NCBI Taxonomy" id="1380566"/>
    <lineage>
        <taxon>Eukaryota</taxon>
        <taxon>Fungi</taxon>
        <taxon>Dikarya</taxon>
        <taxon>Ascomycota</taxon>
        <taxon>Pezizomycotina</taxon>
        <taxon>Sordariomycetes</taxon>
        <taxon>Hypocreomycetidae</taxon>
        <taxon>Hypocreales</taxon>
        <taxon>Clavicipitaceae</taxon>
        <taxon>Pochonia</taxon>
    </lineage>
</organism>
<accession>A0A179FE38</accession>
<feature type="domain" description="CENP-V/GFA" evidence="5">
    <location>
        <begin position="5"/>
        <end position="128"/>
    </location>
</feature>
<dbReference type="RefSeq" id="XP_018140923.1">
    <property type="nucleotide sequence ID" value="XM_018287775.1"/>
</dbReference>
<dbReference type="OrthoDB" id="5422068at2759"/>
<dbReference type="InterPro" id="IPR006913">
    <property type="entry name" value="CENP-V/GFA"/>
</dbReference>
<gene>
    <name evidence="6" type="ORF">VFPPC_09199</name>
</gene>
<comment type="caution">
    <text evidence="6">The sequence shown here is derived from an EMBL/GenBank/DDBJ whole genome shotgun (WGS) entry which is preliminary data.</text>
</comment>
<dbReference type="GeneID" id="28851769"/>
<dbReference type="PROSITE" id="PS51891">
    <property type="entry name" value="CENP_V_GFA"/>
    <property type="match status" value="1"/>
</dbReference>
<evidence type="ECO:0000259" key="5">
    <source>
        <dbReference type="PROSITE" id="PS51891"/>
    </source>
</evidence>
<dbReference type="Pfam" id="PF04828">
    <property type="entry name" value="GFA"/>
    <property type="match status" value="1"/>
</dbReference>